<accession>A0ACB6FHY0</accession>
<sequence>MHSYSYKPWHAMPFRTPLFPSPPTRKPMKDVRPIDDDLCKKTTNRNSFFDLLPEEKAELLFVEDEKEKK</sequence>
<evidence type="ECO:0000313" key="2">
    <source>
        <dbReference type="Proteomes" id="UP000293547"/>
    </source>
</evidence>
<gene>
    <name evidence="1" type="ORF">AG0111_0g7916</name>
</gene>
<dbReference type="EMBL" id="PDWZ02000007">
    <property type="protein sequence ID" value="KAB2104027.1"/>
    <property type="molecule type" value="Genomic_DNA"/>
</dbReference>
<protein>
    <submittedName>
        <fullName evidence="1">Uncharacterized protein</fullName>
    </submittedName>
</protein>
<evidence type="ECO:0000313" key="1">
    <source>
        <dbReference type="EMBL" id="KAB2104027.1"/>
    </source>
</evidence>
<comment type="caution">
    <text evidence="1">The sequence shown here is derived from an EMBL/GenBank/DDBJ whole genome shotgun (WGS) entry which is preliminary data.</text>
</comment>
<name>A0ACB6FHY0_9PLEO</name>
<dbReference type="Proteomes" id="UP000293547">
    <property type="component" value="Unassembled WGS sequence"/>
</dbReference>
<organism evidence="1 2">
    <name type="scientific">Alternaria gaisen</name>
    <dbReference type="NCBI Taxonomy" id="167740"/>
    <lineage>
        <taxon>Eukaryota</taxon>
        <taxon>Fungi</taxon>
        <taxon>Dikarya</taxon>
        <taxon>Ascomycota</taxon>
        <taxon>Pezizomycotina</taxon>
        <taxon>Dothideomycetes</taxon>
        <taxon>Pleosporomycetidae</taxon>
        <taxon>Pleosporales</taxon>
        <taxon>Pleosporineae</taxon>
        <taxon>Pleosporaceae</taxon>
        <taxon>Alternaria</taxon>
        <taxon>Alternaria sect. Alternaria</taxon>
    </lineage>
</organism>
<keyword evidence="2" id="KW-1185">Reference proteome</keyword>
<proteinExistence type="predicted"/>
<reference evidence="1 2" key="1">
    <citation type="journal article" date="2019" name="bioRxiv">
        <title>Genomics, evolutionary history and diagnostics of the Alternaria alternata species group including apple and Asian pear pathotypes.</title>
        <authorList>
            <person name="Armitage A.D."/>
            <person name="Cockerton H.M."/>
            <person name="Sreenivasaprasad S."/>
            <person name="Woodhall J.W."/>
            <person name="Lane C.R."/>
            <person name="Harrison R.J."/>
            <person name="Clarkson J.P."/>
        </authorList>
    </citation>
    <scope>NUCLEOTIDE SEQUENCE [LARGE SCALE GENOMIC DNA]</scope>
    <source>
        <strain evidence="1 2">FERA 650</strain>
    </source>
</reference>